<dbReference type="InterPro" id="IPR002401">
    <property type="entry name" value="Cyt_P450_E_grp-I"/>
</dbReference>
<comment type="subcellular location">
    <subcellularLocation>
        <location evidence="1">Membrane</location>
        <topology evidence="1">Single-pass membrane protein</topology>
    </subcellularLocation>
</comment>
<dbReference type="PANTHER" id="PTHR47956:SF80">
    <property type="entry name" value="CYTOCHROME P450 71B10"/>
    <property type="match status" value="1"/>
</dbReference>
<reference evidence="8" key="1">
    <citation type="journal article" date="2012" name="Nat. Biotechnol.">
        <title>Reference genome sequence of the model plant Setaria.</title>
        <authorList>
            <person name="Bennetzen J.L."/>
            <person name="Schmutz J."/>
            <person name="Wang H."/>
            <person name="Percifield R."/>
            <person name="Hawkins J."/>
            <person name="Pontaroli A.C."/>
            <person name="Estep M."/>
            <person name="Feng L."/>
            <person name="Vaughn J.N."/>
            <person name="Grimwood J."/>
            <person name="Jenkins J."/>
            <person name="Barry K."/>
            <person name="Lindquist E."/>
            <person name="Hellsten U."/>
            <person name="Deshpande S."/>
            <person name="Wang X."/>
            <person name="Wu X."/>
            <person name="Mitros T."/>
            <person name="Triplett J."/>
            <person name="Yang X."/>
            <person name="Ye C.Y."/>
            <person name="Mauro-Herrera M."/>
            <person name="Wang L."/>
            <person name="Li P."/>
            <person name="Sharma M."/>
            <person name="Sharma R."/>
            <person name="Ronald P.C."/>
            <person name="Panaud O."/>
            <person name="Kellogg E.A."/>
            <person name="Brutnell T.P."/>
            <person name="Doust A.N."/>
            <person name="Tuskan G.A."/>
            <person name="Rokhsar D."/>
            <person name="Devos K.M."/>
        </authorList>
    </citation>
    <scope>NUCLEOTIDE SEQUENCE [LARGE SCALE GENOMIC DNA]</scope>
    <source>
        <strain evidence="8">Yugu1</strain>
    </source>
</reference>
<evidence type="ECO:0000256" key="2">
    <source>
        <dbReference type="ARBA" id="ARBA00010617"/>
    </source>
</evidence>
<comment type="similarity">
    <text evidence="2 7">Belongs to the cytochrome P450 family.</text>
</comment>
<keyword evidence="7" id="KW-0408">Iron</keyword>
<dbReference type="Gene3D" id="1.10.630.10">
    <property type="entry name" value="Cytochrome P450"/>
    <property type="match status" value="2"/>
</dbReference>
<accession>A0A368SC37</accession>
<dbReference type="GO" id="GO:0004497">
    <property type="term" value="F:monooxygenase activity"/>
    <property type="evidence" value="ECO:0007669"/>
    <property type="project" value="UniProtKB-KW"/>
</dbReference>
<evidence type="ECO:0000256" key="5">
    <source>
        <dbReference type="ARBA" id="ARBA00023002"/>
    </source>
</evidence>
<dbReference type="GO" id="GO:0016020">
    <property type="term" value="C:membrane"/>
    <property type="evidence" value="ECO:0007669"/>
    <property type="project" value="UniProtKB-SubCell"/>
</dbReference>
<evidence type="ECO:0000256" key="1">
    <source>
        <dbReference type="ARBA" id="ARBA00004167"/>
    </source>
</evidence>
<evidence type="ECO:0000256" key="6">
    <source>
        <dbReference type="ARBA" id="ARBA00023136"/>
    </source>
</evidence>
<dbReference type="InterPro" id="IPR050193">
    <property type="entry name" value="Cytochrome_P450_71"/>
</dbReference>
<keyword evidence="7" id="KW-0349">Heme</keyword>
<keyword evidence="6" id="KW-0472">Membrane</keyword>
<keyword evidence="4" id="KW-1133">Transmembrane helix</keyword>
<keyword evidence="3" id="KW-0812">Transmembrane</keyword>
<dbReference type="GO" id="GO:0005506">
    <property type="term" value="F:iron ion binding"/>
    <property type="evidence" value="ECO:0007669"/>
    <property type="project" value="InterPro"/>
</dbReference>
<keyword evidence="7" id="KW-0503">Monooxygenase</keyword>
<evidence type="ECO:0000256" key="7">
    <source>
        <dbReference type="RuleBase" id="RU000461"/>
    </source>
</evidence>
<dbReference type="GO" id="GO:0016705">
    <property type="term" value="F:oxidoreductase activity, acting on paired donors, with incorporation or reduction of molecular oxygen"/>
    <property type="evidence" value="ECO:0007669"/>
    <property type="project" value="InterPro"/>
</dbReference>
<dbReference type="PRINTS" id="PR00463">
    <property type="entry name" value="EP450I"/>
</dbReference>
<dbReference type="PANTHER" id="PTHR47956">
    <property type="entry name" value="CYTOCHROME P450 71B11-RELATED"/>
    <property type="match status" value="1"/>
</dbReference>
<dbReference type="InterPro" id="IPR017972">
    <property type="entry name" value="Cyt_P450_CS"/>
</dbReference>
<evidence type="ECO:0008006" key="9">
    <source>
        <dbReference type="Google" id="ProtNLM"/>
    </source>
</evidence>
<sequence length="137" mass="15374">MAEVMKNSAVLKRVQEEVRAVAGNKERVQLDDIMPKLKYLKMVVKETLRLHPTALLLAPRETGRIFELLPFGAGRRTCPGMAMGVATVAFTLANLLYCFDWELLDGGGHQHGRDSRTHCPEEDTPLVLVPTRYKCQP</sequence>
<evidence type="ECO:0000256" key="3">
    <source>
        <dbReference type="ARBA" id="ARBA00022692"/>
    </source>
</evidence>
<name>A0A368SC37_SETIT</name>
<dbReference type="SUPFAM" id="SSF48264">
    <property type="entry name" value="Cytochrome P450"/>
    <property type="match status" value="1"/>
</dbReference>
<protein>
    <recommendedName>
        <fullName evidence="9">Cytochrome P450</fullName>
    </recommendedName>
</protein>
<organism evidence="8">
    <name type="scientific">Setaria italica</name>
    <name type="common">Foxtail millet</name>
    <name type="synonym">Panicum italicum</name>
    <dbReference type="NCBI Taxonomy" id="4555"/>
    <lineage>
        <taxon>Eukaryota</taxon>
        <taxon>Viridiplantae</taxon>
        <taxon>Streptophyta</taxon>
        <taxon>Embryophyta</taxon>
        <taxon>Tracheophyta</taxon>
        <taxon>Spermatophyta</taxon>
        <taxon>Magnoliopsida</taxon>
        <taxon>Liliopsida</taxon>
        <taxon>Poales</taxon>
        <taxon>Poaceae</taxon>
        <taxon>PACMAD clade</taxon>
        <taxon>Panicoideae</taxon>
        <taxon>Panicodae</taxon>
        <taxon>Paniceae</taxon>
        <taxon>Cenchrinae</taxon>
        <taxon>Setaria</taxon>
    </lineage>
</organism>
<dbReference type="InterPro" id="IPR001128">
    <property type="entry name" value="Cyt_P450"/>
</dbReference>
<evidence type="ECO:0000256" key="4">
    <source>
        <dbReference type="ARBA" id="ARBA00022989"/>
    </source>
</evidence>
<gene>
    <name evidence="8" type="ORF">SETIT_9G010400v2</name>
</gene>
<dbReference type="GO" id="GO:0020037">
    <property type="term" value="F:heme binding"/>
    <property type="evidence" value="ECO:0007669"/>
    <property type="project" value="InterPro"/>
</dbReference>
<evidence type="ECO:0000313" key="8">
    <source>
        <dbReference type="EMBL" id="RCV39928.1"/>
    </source>
</evidence>
<dbReference type="EMBL" id="CM003536">
    <property type="protein sequence ID" value="RCV39928.1"/>
    <property type="molecule type" value="Genomic_DNA"/>
</dbReference>
<dbReference type="PROSITE" id="PS00086">
    <property type="entry name" value="CYTOCHROME_P450"/>
    <property type="match status" value="1"/>
</dbReference>
<keyword evidence="5 7" id="KW-0560">Oxidoreductase</keyword>
<proteinExistence type="inferred from homology"/>
<dbReference type="Pfam" id="PF00067">
    <property type="entry name" value="p450"/>
    <property type="match status" value="2"/>
</dbReference>
<reference evidence="8" key="2">
    <citation type="submission" date="2015-07" db="EMBL/GenBank/DDBJ databases">
        <authorList>
            <person name="Noorani M."/>
        </authorList>
    </citation>
    <scope>NUCLEOTIDE SEQUENCE</scope>
    <source>
        <strain evidence="8">Yugu1</strain>
    </source>
</reference>
<keyword evidence="7" id="KW-0479">Metal-binding</keyword>
<dbReference type="AlphaFoldDB" id="A0A368SC37"/>
<dbReference type="InterPro" id="IPR036396">
    <property type="entry name" value="Cyt_P450_sf"/>
</dbReference>
<dbReference type="OrthoDB" id="1055148at2759"/>